<evidence type="ECO:0000313" key="2">
    <source>
        <dbReference type="Proteomes" id="UP000190092"/>
    </source>
</evidence>
<dbReference type="RefSeq" id="WP_085937764.1">
    <property type="nucleotide sequence ID" value="NZ_FUWJ01000015.1"/>
</dbReference>
<dbReference type="InterPro" id="IPR006597">
    <property type="entry name" value="Sel1-like"/>
</dbReference>
<dbReference type="InterPro" id="IPR021109">
    <property type="entry name" value="Peptidase_aspartic_dom_sf"/>
</dbReference>
<evidence type="ECO:0000313" key="1">
    <source>
        <dbReference type="EMBL" id="SKA38225.1"/>
    </source>
</evidence>
<dbReference type="PANTHER" id="PTHR43628">
    <property type="entry name" value="ACTIVATOR OF C KINASE PROTEIN 1-RELATED"/>
    <property type="match status" value="1"/>
</dbReference>
<dbReference type="AlphaFoldDB" id="A0A1T4TCH7"/>
<dbReference type="Pfam" id="PF13975">
    <property type="entry name" value="gag-asp_proteas"/>
    <property type="match status" value="1"/>
</dbReference>
<dbReference type="CDD" id="cd05483">
    <property type="entry name" value="retropepsin_like_bacteria"/>
    <property type="match status" value="1"/>
</dbReference>
<dbReference type="EMBL" id="FUWJ01000015">
    <property type="protein sequence ID" value="SKA38225.1"/>
    <property type="molecule type" value="Genomic_DNA"/>
</dbReference>
<dbReference type="Proteomes" id="UP000190092">
    <property type="component" value="Unassembled WGS sequence"/>
</dbReference>
<dbReference type="InterPro" id="IPR011990">
    <property type="entry name" value="TPR-like_helical_dom_sf"/>
</dbReference>
<gene>
    <name evidence="1" type="ORF">SAMN02745126_06024</name>
</gene>
<dbReference type="SMART" id="SM00671">
    <property type="entry name" value="SEL1"/>
    <property type="match status" value="4"/>
</dbReference>
<reference evidence="2" key="1">
    <citation type="submission" date="2017-02" db="EMBL/GenBank/DDBJ databases">
        <authorList>
            <person name="Varghese N."/>
            <person name="Submissions S."/>
        </authorList>
    </citation>
    <scope>NUCLEOTIDE SEQUENCE [LARGE SCALE GENOMIC DNA]</scope>
    <source>
        <strain evidence="2">ATCC 27094</strain>
    </source>
</reference>
<accession>A0A1T4TCH7</accession>
<protein>
    <submittedName>
        <fullName evidence="1">Sel1 repeat-containing protein</fullName>
    </submittedName>
</protein>
<dbReference type="Gene3D" id="1.25.40.10">
    <property type="entry name" value="Tetratricopeptide repeat domain"/>
    <property type="match status" value="1"/>
</dbReference>
<dbReference type="OrthoDB" id="112232at2"/>
<dbReference type="Gene3D" id="2.40.70.10">
    <property type="entry name" value="Acid Proteases"/>
    <property type="match status" value="1"/>
</dbReference>
<dbReference type="Pfam" id="PF08238">
    <property type="entry name" value="Sel1"/>
    <property type="match status" value="4"/>
</dbReference>
<dbReference type="SUPFAM" id="SSF50630">
    <property type="entry name" value="Acid proteases"/>
    <property type="match status" value="1"/>
</dbReference>
<dbReference type="PANTHER" id="PTHR43628:SF1">
    <property type="entry name" value="CHITIN SYNTHASE REGULATORY FACTOR 2-RELATED"/>
    <property type="match status" value="1"/>
</dbReference>
<sequence>MRCLASFEEWRLRRLLALIVAGLALVVATAVAGARVEAQQPRSAAEDYTATVARLKSLAEKGEADAQYELGVLYFRGQGLPRDVDESARLYRLAADQGQVRAQVALAQFYQHGIGVPRDDAEAARLLARAVARGDARAQYLLALCYGKGQGVPRDDAEALRLLRLSVGQDDTAALNLLGNMYEHGQGVPQDHAEAMKLYQRSAAHGDTRARQFVAMFSALDAGKVSGDTIEIPLRARGGVLVVPALIDQSVFATFVVDSGAADVAIPDPVAEAMRKAGKLSDADFTGTANRRLADGTIVKARTFVIRTLRVGTKVLENVKASQIPGKGSPLLGQSFLQRFSAWSIDNGRQLLVLKELPQ</sequence>
<organism evidence="1 2">
    <name type="scientific">Enhydrobacter aerosaccus</name>
    <dbReference type="NCBI Taxonomy" id="225324"/>
    <lineage>
        <taxon>Bacteria</taxon>
        <taxon>Pseudomonadati</taxon>
        <taxon>Pseudomonadota</taxon>
        <taxon>Alphaproteobacteria</taxon>
        <taxon>Hyphomicrobiales</taxon>
        <taxon>Enhydrobacter</taxon>
    </lineage>
</organism>
<dbReference type="SUPFAM" id="SSF81901">
    <property type="entry name" value="HCP-like"/>
    <property type="match status" value="1"/>
</dbReference>
<name>A0A1T4TCH7_9HYPH</name>
<keyword evidence="2" id="KW-1185">Reference proteome</keyword>
<dbReference type="STRING" id="225324.SAMN02745126_06024"/>
<dbReference type="InterPro" id="IPR034122">
    <property type="entry name" value="Retropepsin-like_bacterial"/>
</dbReference>
<dbReference type="InterPro" id="IPR052945">
    <property type="entry name" value="Mitotic_Regulator"/>
</dbReference>
<proteinExistence type="predicted"/>